<dbReference type="PANTHER" id="PTHR42852:SF13">
    <property type="entry name" value="PROTEIN DIPZ"/>
    <property type="match status" value="1"/>
</dbReference>
<dbReference type="AlphaFoldDB" id="A0A318JEA0"/>
<organism evidence="2 3">
    <name type="scientific">Undibacterium pigrum</name>
    <dbReference type="NCBI Taxonomy" id="401470"/>
    <lineage>
        <taxon>Bacteria</taxon>
        <taxon>Pseudomonadati</taxon>
        <taxon>Pseudomonadota</taxon>
        <taxon>Betaproteobacteria</taxon>
        <taxon>Burkholderiales</taxon>
        <taxon>Oxalobacteraceae</taxon>
        <taxon>Undibacterium</taxon>
    </lineage>
</organism>
<dbReference type="InterPro" id="IPR050553">
    <property type="entry name" value="Thioredoxin_ResA/DsbE_sf"/>
</dbReference>
<reference evidence="2 3" key="1">
    <citation type="submission" date="2018-05" db="EMBL/GenBank/DDBJ databases">
        <title>Genomic Encyclopedia of Type Strains, Phase IV (KMG-IV): sequencing the most valuable type-strain genomes for metagenomic binning, comparative biology and taxonomic classification.</title>
        <authorList>
            <person name="Goeker M."/>
        </authorList>
    </citation>
    <scope>NUCLEOTIDE SEQUENCE [LARGE SCALE GENOMIC DNA]</scope>
    <source>
        <strain evidence="2 3">DSM 19792</strain>
    </source>
</reference>
<gene>
    <name evidence="2" type="ORF">DFR42_101432</name>
</gene>
<proteinExistence type="predicted"/>
<evidence type="ECO:0000313" key="2">
    <source>
        <dbReference type="EMBL" id="PXX46856.1"/>
    </source>
</evidence>
<name>A0A318JEA0_9BURK</name>
<dbReference type="EMBL" id="QJKB01000001">
    <property type="protein sequence ID" value="PXX46856.1"/>
    <property type="molecule type" value="Genomic_DNA"/>
</dbReference>
<dbReference type="Gene3D" id="3.40.30.10">
    <property type="entry name" value="Glutaredoxin"/>
    <property type="match status" value="1"/>
</dbReference>
<dbReference type="PANTHER" id="PTHR42852">
    <property type="entry name" value="THIOL:DISULFIDE INTERCHANGE PROTEIN DSBE"/>
    <property type="match status" value="1"/>
</dbReference>
<evidence type="ECO:0000259" key="1">
    <source>
        <dbReference type="PROSITE" id="PS51352"/>
    </source>
</evidence>
<dbReference type="RefSeq" id="WP_245936797.1">
    <property type="nucleotide sequence ID" value="NZ_QJKB01000001.1"/>
</dbReference>
<feature type="domain" description="Thioredoxin" evidence="1">
    <location>
        <begin position="1"/>
        <end position="153"/>
    </location>
</feature>
<sequence>MINSVAPELITSDWLNTDTAISLQSLRGKVVFLHSFQMLCPACVTHGLPQASAVRNAFSQQDLAVIGLHTVFEHHHAMGKEALKAFIHEYRLRFPIAIDMPDPVNGIPLSMQKYGLRGTPSVLLIDRQGRIRFHHFGHIDDLKLGSMLGQLVAETVATETPVIMDKEKTAQTTGCNQNACSLPLLASVRQVKNF</sequence>
<dbReference type="InterPro" id="IPR000866">
    <property type="entry name" value="AhpC/TSA"/>
</dbReference>
<dbReference type="GO" id="GO:0016491">
    <property type="term" value="F:oxidoreductase activity"/>
    <property type="evidence" value="ECO:0007669"/>
    <property type="project" value="InterPro"/>
</dbReference>
<dbReference type="InterPro" id="IPR013766">
    <property type="entry name" value="Thioredoxin_domain"/>
</dbReference>
<dbReference type="InterPro" id="IPR036249">
    <property type="entry name" value="Thioredoxin-like_sf"/>
</dbReference>
<protein>
    <submittedName>
        <fullName evidence="2">Peroxiredoxin</fullName>
    </submittedName>
</protein>
<dbReference type="Proteomes" id="UP000247792">
    <property type="component" value="Unassembled WGS sequence"/>
</dbReference>
<accession>A0A318JEA0</accession>
<evidence type="ECO:0000313" key="3">
    <source>
        <dbReference type="Proteomes" id="UP000247792"/>
    </source>
</evidence>
<dbReference type="SUPFAM" id="SSF52833">
    <property type="entry name" value="Thioredoxin-like"/>
    <property type="match status" value="1"/>
</dbReference>
<dbReference type="GO" id="GO:0016209">
    <property type="term" value="F:antioxidant activity"/>
    <property type="evidence" value="ECO:0007669"/>
    <property type="project" value="InterPro"/>
</dbReference>
<keyword evidence="3" id="KW-1185">Reference proteome</keyword>
<dbReference type="PROSITE" id="PS51352">
    <property type="entry name" value="THIOREDOXIN_2"/>
    <property type="match status" value="1"/>
</dbReference>
<comment type="caution">
    <text evidence="2">The sequence shown here is derived from an EMBL/GenBank/DDBJ whole genome shotgun (WGS) entry which is preliminary data.</text>
</comment>
<dbReference type="Pfam" id="PF00578">
    <property type="entry name" value="AhpC-TSA"/>
    <property type="match status" value="1"/>
</dbReference>